<dbReference type="AlphaFoldDB" id="A0A2S7ZAN6"/>
<proteinExistence type="predicted"/>
<evidence type="ECO:0000313" key="2">
    <source>
        <dbReference type="Proteomes" id="UP000237916"/>
    </source>
</evidence>
<comment type="caution">
    <text evidence="1">The sequence shown here is derived from an EMBL/GenBank/DDBJ whole genome shotgun (WGS) entry which is preliminary data.</text>
</comment>
<sequence length="265" mass="30123">MISIFDTNPVVFEDTDRTLTISYNGVLYKDANGTVITDIDFEDVNELYLTRYLNSNSNYTIMFRDHNWKNIEGQDLDTDRKDYNTGHNIRETKAIIAAFVRHKLTADFPANLDTLQLPLDYSIMGKREITIKNGVISNGKVEIPINEIRRVVCVSNGTISKLLVYKEEKPSSFFKKIFDKCDMKITLNAITLPLLEAIVTRNTGHGIDFSRGNGFDQKNSEYIIIRYLDSGYFLAQDGTAPTEWQKTAAEKTAGFGYDLKSLVEI</sequence>
<reference evidence="1 2" key="1">
    <citation type="submission" date="2018-01" db="EMBL/GenBank/DDBJ databases">
        <title>Draft genome sequences of clinical isolates and type strains of oral Veillonella including Veillonella infantum sp., nov.</title>
        <authorList>
            <person name="Mashima I."/>
            <person name="Liao Y.-C."/>
            <person name="Sabharwal A."/>
            <person name="Haase E.M."/>
            <person name="Nakazawa F."/>
            <person name="Scannapieco F.A."/>
        </authorList>
    </citation>
    <scope>NUCLEOTIDE SEQUENCE [LARGE SCALE GENOMIC DNA]</scope>
    <source>
        <strain evidence="1 2">JCM 15641</strain>
    </source>
</reference>
<organism evidence="1 2">
    <name type="scientific">Veillonella denticariosi JCM 15641</name>
    <dbReference type="NCBI Taxonomy" id="1298594"/>
    <lineage>
        <taxon>Bacteria</taxon>
        <taxon>Bacillati</taxon>
        <taxon>Bacillota</taxon>
        <taxon>Negativicutes</taxon>
        <taxon>Veillonellales</taxon>
        <taxon>Veillonellaceae</taxon>
        <taxon>Veillonella</taxon>
    </lineage>
</organism>
<accession>A0A2S7ZAN6</accession>
<dbReference type="OrthoDB" id="3186059at2"/>
<protein>
    <submittedName>
        <fullName evidence="1">Uncharacterized protein</fullName>
    </submittedName>
</protein>
<dbReference type="EMBL" id="PPDB01000003">
    <property type="protein sequence ID" value="PQL20279.1"/>
    <property type="molecule type" value="Genomic_DNA"/>
</dbReference>
<gene>
    <name evidence="1" type="ORF">VEHSUH05_04215</name>
</gene>
<keyword evidence="2" id="KW-1185">Reference proteome</keyword>
<name>A0A2S7ZAN6_9FIRM</name>
<evidence type="ECO:0000313" key="1">
    <source>
        <dbReference type="EMBL" id="PQL20279.1"/>
    </source>
</evidence>
<dbReference type="Proteomes" id="UP000237916">
    <property type="component" value="Unassembled WGS sequence"/>
</dbReference>
<dbReference type="RefSeq" id="WP_054674535.1">
    <property type="nucleotide sequence ID" value="NZ_PPDB01000003.1"/>
</dbReference>